<comment type="similarity">
    <text evidence="3">Belongs to the wax synthase family.</text>
</comment>
<feature type="compositionally biased region" description="Acidic residues" evidence="8">
    <location>
        <begin position="155"/>
        <end position="165"/>
    </location>
</feature>
<feature type="domain" description="Wax synthase" evidence="10">
    <location>
        <begin position="344"/>
        <end position="378"/>
    </location>
</feature>
<protein>
    <recommendedName>
        <fullName evidence="10">Wax synthase domain-containing protein</fullName>
    </recommendedName>
</protein>
<keyword evidence="12" id="KW-1185">Reference proteome</keyword>
<dbReference type="Pfam" id="PF13813">
    <property type="entry name" value="MBOAT_2"/>
    <property type="match status" value="1"/>
</dbReference>
<evidence type="ECO:0000256" key="6">
    <source>
        <dbReference type="ARBA" id="ARBA00022989"/>
    </source>
</evidence>
<dbReference type="GO" id="GO:0006629">
    <property type="term" value="P:lipid metabolic process"/>
    <property type="evidence" value="ECO:0007669"/>
    <property type="project" value="InterPro"/>
</dbReference>
<feature type="transmembrane region" description="Helical" evidence="9">
    <location>
        <begin position="56"/>
        <end position="73"/>
    </location>
</feature>
<feature type="transmembrane region" description="Helical" evidence="9">
    <location>
        <begin position="428"/>
        <end position="449"/>
    </location>
</feature>
<keyword evidence="6 9" id="KW-1133">Transmembrane helix</keyword>
<dbReference type="PANTHER" id="PTHR31595">
    <property type="entry name" value="LONG-CHAIN-ALCOHOL O-FATTY-ACYLTRANSFERASE 3-RELATED"/>
    <property type="match status" value="1"/>
</dbReference>
<keyword evidence="4" id="KW-0808">Transferase</keyword>
<comment type="pathway">
    <text evidence="2">Secondary metabolite biosynthesis.</text>
</comment>
<evidence type="ECO:0000256" key="2">
    <source>
        <dbReference type="ARBA" id="ARBA00005179"/>
    </source>
</evidence>
<keyword evidence="5 9" id="KW-0812">Transmembrane</keyword>
<evidence type="ECO:0000313" key="12">
    <source>
        <dbReference type="Proteomes" id="UP000078113"/>
    </source>
</evidence>
<gene>
    <name evidence="11" type="ORF">A4X09_0g1524</name>
</gene>
<comment type="caution">
    <text evidence="11">The sequence shown here is derived from an EMBL/GenBank/DDBJ whole genome shotgun (WGS) entry which is preliminary data.</text>
</comment>
<dbReference type="InterPro" id="IPR032805">
    <property type="entry name" value="Wax_synthase_dom"/>
</dbReference>
<dbReference type="GO" id="GO:0016020">
    <property type="term" value="C:membrane"/>
    <property type="evidence" value="ECO:0007669"/>
    <property type="project" value="UniProtKB-SubCell"/>
</dbReference>
<evidence type="ECO:0000313" key="11">
    <source>
        <dbReference type="EMBL" id="KAE8270824.1"/>
    </source>
</evidence>
<evidence type="ECO:0000256" key="9">
    <source>
        <dbReference type="SAM" id="Phobius"/>
    </source>
</evidence>
<evidence type="ECO:0000256" key="5">
    <source>
        <dbReference type="ARBA" id="ARBA00022692"/>
    </source>
</evidence>
<name>A0A8X7T703_9BASI</name>
<feature type="transmembrane region" description="Helical" evidence="9">
    <location>
        <begin position="20"/>
        <end position="44"/>
    </location>
</feature>
<dbReference type="InterPro" id="IPR044851">
    <property type="entry name" value="Wax_synthase"/>
</dbReference>
<sequence length="558" mass="62118">MATPLSNLVDFCFPKVEDRQYLTISALLIPIILHLISIHLLLRYPGSQLALRVRQVILLPLIVIFGIRCAYAFTMRDKPCAPGYSDTPRFGGQQQLRIFFPMYWTCYSAIKAYEWAFYPRPKLQKPLLDLAARLERQSSTSTTSDKSEPSSEGISDGDSEVADEGDLPRNLPGTKIPLEIHLLCSLRGGGWDWGPRYSVEVPPPRPFELVAGDEKAAQVWRADRIRYLKGRLQCLLTTLIIVDIIDGINKSEVLWGVMAGEGAPIIDGVVQHEGIDLTSLPWAARMYLSFVTGCFIVIAMALLHSVPSFVCVLPSVLWPRNKFIANYTWSDPSHWSPPMVDLRIWSVGSVRKLWSAHWHQVLRRCFLVAAYNPTKTLVSCIFGLGRTPGAPAQAVVQKVQDAIEAVPTISLPQRKKSARVGKMIEHGLASLAVFALSGMMHELFIIGAARNEGERSLLRLVGLGPPTTYADGSVDRGGGMLWFFTMQWVACFAEEVFEAVSGWKVGGPLGTVWTLAYIAATCPPFAKVWWYFGIANGPQINPFTRRLIDWTASQFIRA</sequence>
<dbReference type="GO" id="GO:0008374">
    <property type="term" value="F:O-acyltransferase activity"/>
    <property type="evidence" value="ECO:0007669"/>
    <property type="project" value="InterPro"/>
</dbReference>
<evidence type="ECO:0000256" key="3">
    <source>
        <dbReference type="ARBA" id="ARBA00007282"/>
    </source>
</evidence>
<evidence type="ECO:0000256" key="1">
    <source>
        <dbReference type="ARBA" id="ARBA00004141"/>
    </source>
</evidence>
<evidence type="ECO:0000256" key="8">
    <source>
        <dbReference type="SAM" id="MobiDB-lite"/>
    </source>
</evidence>
<accession>A0A8X7T703</accession>
<reference evidence="11" key="2">
    <citation type="journal article" date="2019" name="IMA Fungus">
        <title>Genome sequencing and comparison of five Tilletia species to identify candidate genes for the detection of regulated species infecting wheat.</title>
        <authorList>
            <person name="Nguyen H.D.T."/>
            <person name="Sultana T."/>
            <person name="Kesanakurti P."/>
            <person name="Hambleton S."/>
        </authorList>
    </citation>
    <scope>NUCLEOTIDE SEQUENCE</scope>
    <source>
        <strain evidence="11">DAOMC 236422</strain>
    </source>
</reference>
<feature type="region of interest" description="Disordered" evidence="8">
    <location>
        <begin position="136"/>
        <end position="170"/>
    </location>
</feature>
<comment type="subcellular location">
    <subcellularLocation>
        <location evidence="1">Membrane</location>
        <topology evidence="1">Multi-pass membrane protein</topology>
    </subcellularLocation>
</comment>
<dbReference type="PANTHER" id="PTHR31595:SF57">
    <property type="entry name" value="OS04G0481900 PROTEIN"/>
    <property type="match status" value="1"/>
</dbReference>
<feature type="transmembrane region" description="Helical" evidence="9">
    <location>
        <begin position="286"/>
        <end position="313"/>
    </location>
</feature>
<evidence type="ECO:0000259" key="10">
    <source>
        <dbReference type="Pfam" id="PF13813"/>
    </source>
</evidence>
<dbReference type="AlphaFoldDB" id="A0A8X7T703"/>
<evidence type="ECO:0000256" key="7">
    <source>
        <dbReference type="ARBA" id="ARBA00023136"/>
    </source>
</evidence>
<proteinExistence type="inferred from homology"/>
<dbReference type="Proteomes" id="UP000078113">
    <property type="component" value="Unassembled WGS sequence"/>
</dbReference>
<reference evidence="11" key="1">
    <citation type="submission" date="2016-04" db="EMBL/GenBank/DDBJ databases">
        <authorList>
            <person name="Nguyen H.D."/>
            <person name="Samba Siva P."/>
            <person name="Cullis J."/>
            <person name="Levesque C.A."/>
            <person name="Hambleton S."/>
        </authorList>
    </citation>
    <scope>NUCLEOTIDE SEQUENCE</scope>
    <source>
        <strain evidence="11">DAOMC 236422</strain>
    </source>
</reference>
<evidence type="ECO:0000256" key="4">
    <source>
        <dbReference type="ARBA" id="ARBA00022679"/>
    </source>
</evidence>
<organism evidence="11 12">
    <name type="scientific">Tilletia walkeri</name>
    <dbReference type="NCBI Taxonomy" id="117179"/>
    <lineage>
        <taxon>Eukaryota</taxon>
        <taxon>Fungi</taxon>
        <taxon>Dikarya</taxon>
        <taxon>Basidiomycota</taxon>
        <taxon>Ustilaginomycotina</taxon>
        <taxon>Exobasidiomycetes</taxon>
        <taxon>Tilletiales</taxon>
        <taxon>Tilletiaceae</taxon>
        <taxon>Tilletia</taxon>
    </lineage>
</organism>
<dbReference type="EMBL" id="LWDG02000036">
    <property type="protein sequence ID" value="KAE8270824.1"/>
    <property type="molecule type" value="Genomic_DNA"/>
</dbReference>
<keyword evidence="7 9" id="KW-0472">Membrane</keyword>